<dbReference type="Proteomes" id="UP000199382">
    <property type="component" value="Unassembled WGS sequence"/>
</dbReference>
<protein>
    <submittedName>
        <fullName evidence="5">Unsaturated chondroitin disaccharide hydrolase</fullName>
    </submittedName>
</protein>
<comment type="similarity">
    <text evidence="2">Belongs to the glycosyl hydrolase 88 family.</text>
</comment>
<feature type="binding site" evidence="4">
    <location>
        <position position="254"/>
    </location>
    <ligand>
        <name>substrate</name>
    </ligand>
</feature>
<sequence length="403" mass="45595">MNFAPNLDTGESYVAMNLFQPPTAHCGVFEQALDRAVTKISDLIPVFGLRNPRIGENGTQSYQFCISDEWVASFWSGQLWLAYSLTGEERFKNSARMRRPYFQTVLERPDWHDHDLGFLFSLSCVADWKLTGNEHSREMALRAADFLAARRRQPMRFVMCWNPMRRDPPEFAAQKVGTLNIDSMQAMALLFWAHEQTGQASFADIAHMHLATSAEYLVRDDCSSFHAYEFDPRTGAPVKGFTHQGLSDDSCWSRGQAWAIHGFAQSYLYSGRQEYRDMSARMADYIADKLPEDGVPLWDYDLPDNMHPYRDSSAGAVTAAGLYALAQGFGHGPEAERYTALADRILLGLVQTCDIAGRPEAQGLLEKGAAFVDLDRSDNMLPYGDYYYVEALMRAVGHTEFFW</sequence>
<dbReference type="EMBL" id="FNEK01000019">
    <property type="protein sequence ID" value="SDJ55177.1"/>
    <property type="molecule type" value="Genomic_DNA"/>
</dbReference>
<dbReference type="Gene3D" id="1.50.10.10">
    <property type="match status" value="1"/>
</dbReference>
<feature type="binding site" evidence="4">
    <location>
        <position position="182"/>
    </location>
    <ligand>
        <name>substrate</name>
    </ligand>
</feature>
<feature type="binding site" evidence="4">
    <location>
        <position position="242"/>
    </location>
    <ligand>
        <name>substrate</name>
    </ligand>
</feature>
<dbReference type="GO" id="GO:0052757">
    <property type="term" value="F:chondroitin hydrolase activity"/>
    <property type="evidence" value="ECO:0007669"/>
    <property type="project" value="TreeGrafter"/>
</dbReference>
<dbReference type="PANTHER" id="PTHR36845">
    <property type="entry name" value="HYDROLASE, PUTATIVE (AFU_ORTHOLOGUE AFUA_7G05090)-RELATED"/>
    <property type="match status" value="1"/>
</dbReference>
<dbReference type="OrthoDB" id="428577at2"/>
<feature type="binding site" evidence="4">
    <location>
        <position position="240"/>
    </location>
    <ligand>
        <name>substrate</name>
    </ligand>
</feature>
<dbReference type="STRING" id="571298.SAMN04488026_101964"/>
<dbReference type="InterPro" id="IPR052369">
    <property type="entry name" value="UG_Glycosaminoglycan_Hydrolase"/>
</dbReference>
<keyword evidence="6" id="KW-1185">Reference proteome</keyword>
<evidence type="ECO:0000256" key="3">
    <source>
        <dbReference type="PIRSR" id="PIRSR610905-1"/>
    </source>
</evidence>
<evidence type="ECO:0000256" key="4">
    <source>
        <dbReference type="PIRSR" id="PIRSR610905-2"/>
    </source>
</evidence>
<evidence type="ECO:0000256" key="1">
    <source>
        <dbReference type="ARBA" id="ARBA00022801"/>
    </source>
</evidence>
<dbReference type="SUPFAM" id="SSF48208">
    <property type="entry name" value="Six-hairpin glycosidases"/>
    <property type="match status" value="1"/>
</dbReference>
<dbReference type="InterPro" id="IPR010905">
    <property type="entry name" value="Glyco_hydro_88"/>
</dbReference>
<dbReference type="RefSeq" id="WP_139188362.1">
    <property type="nucleotide sequence ID" value="NZ_FNEK01000019.1"/>
</dbReference>
<feature type="active site" description="Proton donor" evidence="3">
    <location>
        <position position="182"/>
    </location>
</feature>
<feature type="binding site" evidence="4">
    <location>
        <position position="115"/>
    </location>
    <ligand>
        <name>substrate</name>
    </ligand>
</feature>
<organism evidence="5 6">
    <name type="scientific">Aliiruegeria lutimaris</name>
    <dbReference type="NCBI Taxonomy" id="571298"/>
    <lineage>
        <taxon>Bacteria</taxon>
        <taxon>Pseudomonadati</taxon>
        <taxon>Pseudomonadota</taxon>
        <taxon>Alphaproteobacteria</taxon>
        <taxon>Rhodobacterales</taxon>
        <taxon>Roseobacteraceae</taxon>
        <taxon>Aliiruegeria</taxon>
    </lineage>
</organism>
<evidence type="ECO:0000256" key="2">
    <source>
        <dbReference type="ARBA" id="ARBA00038358"/>
    </source>
</evidence>
<keyword evidence="1 5" id="KW-0378">Hydrolase</keyword>
<dbReference type="AlphaFoldDB" id="A0A1G8UNW4"/>
<dbReference type="InterPro" id="IPR008928">
    <property type="entry name" value="6-hairpin_glycosidase_sf"/>
</dbReference>
<evidence type="ECO:0000313" key="5">
    <source>
        <dbReference type="EMBL" id="SDJ55177.1"/>
    </source>
</evidence>
<gene>
    <name evidence="5" type="ORF">SAMN04488026_101964</name>
</gene>
<evidence type="ECO:0000313" key="6">
    <source>
        <dbReference type="Proteomes" id="UP000199382"/>
    </source>
</evidence>
<dbReference type="InterPro" id="IPR012341">
    <property type="entry name" value="6hp_glycosidase-like_sf"/>
</dbReference>
<feature type="binding site" evidence="4">
    <location>
        <position position="258"/>
    </location>
    <ligand>
        <name>substrate</name>
    </ligand>
</feature>
<name>A0A1G8UNW4_9RHOB</name>
<dbReference type="GO" id="GO:0000272">
    <property type="term" value="P:polysaccharide catabolic process"/>
    <property type="evidence" value="ECO:0007669"/>
    <property type="project" value="TreeGrafter"/>
</dbReference>
<reference evidence="5 6" key="1">
    <citation type="submission" date="2016-10" db="EMBL/GenBank/DDBJ databases">
        <authorList>
            <person name="de Groot N.N."/>
        </authorList>
    </citation>
    <scope>NUCLEOTIDE SEQUENCE [LARGE SCALE GENOMIC DNA]</scope>
    <source>
        <strain evidence="5 6">DSM 25294</strain>
    </source>
</reference>
<dbReference type="Pfam" id="PF07470">
    <property type="entry name" value="Glyco_hydro_88"/>
    <property type="match status" value="1"/>
</dbReference>
<accession>A0A1G8UNW4</accession>
<feature type="active site" description="Nucleophile" evidence="3">
    <location>
        <position position="115"/>
    </location>
</feature>
<proteinExistence type="inferred from homology"/>
<dbReference type="PANTHER" id="PTHR36845:SF1">
    <property type="entry name" value="HYDROLASE, PUTATIVE (AFU_ORTHOLOGUE AFUA_7G05090)-RELATED"/>
    <property type="match status" value="1"/>
</dbReference>